<keyword evidence="3" id="KW-1185">Reference proteome</keyword>
<gene>
    <name evidence="2" type="ORF">MANY_52930</name>
</gene>
<dbReference type="Pfam" id="PF15567">
    <property type="entry name" value="Imm35"/>
    <property type="match status" value="1"/>
</dbReference>
<protein>
    <recommendedName>
        <fullName evidence="1">Immunity protein 35 domain-containing protein</fullName>
    </recommendedName>
</protein>
<dbReference type="EMBL" id="AP022620">
    <property type="protein sequence ID" value="BBZ79956.1"/>
    <property type="molecule type" value="Genomic_DNA"/>
</dbReference>
<dbReference type="InterPro" id="IPR029082">
    <property type="entry name" value="Imm35"/>
</dbReference>
<dbReference type="AlphaFoldDB" id="A0A6N4WD44"/>
<evidence type="ECO:0000259" key="1">
    <source>
        <dbReference type="Pfam" id="PF15567"/>
    </source>
</evidence>
<evidence type="ECO:0000313" key="3">
    <source>
        <dbReference type="Proteomes" id="UP000467249"/>
    </source>
</evidence>
<dbReference type="RefSeq" id="WP_163807265.1">
    <property type="nucleotide sequence ID" value="NZ_AP022620.1"/>
</dbReference>
<evidence type="ECO:0000313" key="2">
    <source>
        <dbReference type="EMBL" id="BBZ79956.1"/>
    </source>
</evidence>
<accession>A0A6N4WD44</accession>
<sequence length="84" mass="9123">MTAIDFRDAHLKALAAIEEMASEQGLGSLVILDQLVVETPEAWYFPYDSEAFVVRGEISEALAGNLPVRVARDGTSVRFEQPGG</sequence>
<dbReference type="KEGG" id="many:MANY_52930"/>
<reference evidence="2 3" key="1">
    <citation type="journal article" date="2019" name="Emerg. Microbes Infect.">
        <title>Comprehensive subspecies identification of 175 nontuberculous mycobacteria species based on 7547 genomic profiles.</title>
        <authorList>
            <person name="Matsumoto Y."/>
            <person name="Kinjo T."/>
            <person name="Motooka D."/>
            <person name="Nabeya D."/>
            <person name="Jung N."/>
            <person name="Uechi K."/>
            <person name="Horii T."/>
            <person name="Iida T."/>
            <person name="Fujita J."/>
            <person name="Nakamura S."/>
        </authorList>
    </citation>
    <scope>NUCLEOTIDE SEQUENCE [LARGE SCALE GENOMIC DNA]</scope>
    <source>
        <strain evidence="2 3">JCM 30275</strain>
    </source>
</reference>
<dbReference type="Proteomes" id="UP000467249">
    <property type="component" value="Chromosome"/>
</dbReference>
<feature type="domain" description="Immunity protein 35" evidence="1">
    <location>
        <begin position="24"/>
        <end position="76"/>
    </location>
</feature>
<proteinExistence type="predicted"/>
<organism evidence="2 3">
    <name type="scientific">Mycolicibacterium anyangense</name>
    <dbReference type="NCBI Taxonomy" id="1431246"/>
    <lineage>
        <taxon>Bacteria</taxon>
        <taxon>Bacillati</taxon>
        <taxon>Actinomycetota</taxon>
        <taxon>Actinomycetes</taxon>
        <taxon>Mycobacteriales</taxon>
        <taxon>Mycobacteriaceae</taxon>
        <taxon>Mycolicibacterium</taxon>
    </lineage>
</organism>
<name>A0A6N4WD44_9MYCO</name>